<dbReference type="EMBL" id="MN739277">
    <property type="protein sequence ID" value="QHS96684.1"/>
    <property type="molecule type" value="Genomic_DNA"/>
</dbReference>
<organism evidence="1">
    <name type="scientific">viral metagenome</name>
    <dbReference type="NCBI Taxonomy" id="1070528"/>
    <lineage>
        <taxon>unclassified sequences</taxon>
        <taxon>metagenomes</taxon>
        <taxon>organismal metagenomes</taxon>
    </lineage>
</organism>
<reference evidence="1" key="1">
    <citation type="journal article" date="2020" name="Nature">
        <title>Giant virus diversity and host interactions through global metagenomics.</title>
        <authorList>
            <person name="Schulz F."/>
            <person name="Roux S."/>
            <person name="Paez-Espino D."/>
            <person name="Jungbluth S."/>
            <person name="Walsh D.A."/>
            <person name="Denef V.J."/>
            <person name="McMahon K.D."/>
            <person name="Konstantinidis K.T."/>
            <person name="Eloe-Fadrosh E.A."/>
            <person name="Kyrpides N.C."/>
            <person name="Woyke T."/>
        </authorList>
    </citation>
    <scope>NUCLEOTIDE SEQUENCE</scope>
    <source>
        <strain evidence="1">GVMAG-M-3300020166-18</strain>
    </source>
</reference>
<dbReference type="InterPro" id="IPR029063">
    <property type="entry name" value="SAM-dependent_MTases_sf"/>
</dbReference>
<dbReference type="AlphaFoldDB" id="A0A6C0BYP7"/>
<dbReference type="SUPFAM" id="SSF53335">
    <property type="entry name" value="S-adenosyl-L-methionine-dependent methyltransferases"/>
    <property type="match status" value="1"/>
</dbReference>
<sequence>MADTNHIQTTGLSRDPIDKYYTKEEIVDMCMSYVKQHITISKEKDIIVEPSAGSGVFYNSLLKICKNIRLFDIKPDSDLVTEIDFLQVSPQMIDPTKDISHLTIHTIGNPPFGRQSSMAIKFIKHAASFSKSISFILPKSFKKDSMRKAFPLSFHLIFECDLPEKSFTVNGQDHDSPCVFQIWEKKNANRIVEAAIEPNGFKFVKKENSPTLSIRRVGGTAGKSDTETETKSEQSHYFITITREDIINKTAILIELLNNTQYDVNNTVGPRSISKPEFIKKINNIIESIS</sequence>
<accession>A0A6C0BYP7</accession>
<protein>
    <recommendedName>
        <fullName evidence="2">Methyltransferase small domain-containing protein</fullName>
    </recommendedName>
</protein>
<evidence type="ECO:0008006" key="2">
    <source>
        <dbReference type="Google" id="ProtNLM"/>
    </source>
</evidence>
<evidence type="ECO:0000313" key="1">
    <source>
        <dbReference type="EMBL" id="QHS96684.1"/>
    </source>
</evidence>
<proteinExistence type="predicted"/>
<name>A0A6C0BYP7_9ZZZZ</name>
<dbReference type="Gene3D" id="3.40.50.150">
    <property type="entry name" value="Vaccinia Virus protein VP39"/>
    <property type="match status" value="1"/>
</dbReference>